<reference evidence="2 3" key="2">
    <citation type="submission" date="2018-11" db="EMBL/GenBank/DDBJ databases">
        <authorList>
            <consortium name="Pathogen Informatics"/>
        </authorList>
    </citation>
    <scope>NUCLEOTIDE SEQUENCE [LARGE SCALE GENOMIC DNA]</scope>
</reference>
<feature type="region of interest" description="Disordered" evidence="1">
    <location>
        <begin position="1"/>
        <end position="65"/>
    </location>
</feature>
<proteinExistence type="predicted"/>
<keyword evidence="3" id="KW-1185">Reference proteome</keyword>
<dbReference type="EMBL" id="UYRT01078502">
    <property type="protein sequence ID" value="VDN18663.1"/>
    <property type="molecule type" value="Genomic_DNA"/>
</dbReference>
<reference evidence="4" key="1">
    <citation type="submission" date="2016-06" db="UniProtKB">
        <authorList>
            <consortium name="WormBaseParasite"/>
        </authorList>
    </citation>
    <scope>IDENTIFICATION</scope>
</reference>
<evidence type="ECO:0000313" key="4">
    <source>
        <dbReference type="WBParaSite" id="GPUH_0001136401-mRNA-1"/>
    </source>
</evidence>
<evidence type="ECO:0000256" key="1">
    <source>
        <dbReference type="SAM" id="MobiDB-lite"/>
    </source>
</evidence>
<accession>A0A183DRL0</accession>
<sequence>MDPSYRRLSEPNLFPPFASPKLRKIRKQFSTDSTKNKEQKRRSVNSSHGNEEARTADYNASDGQLVHTRRGSETFCGSVAAYSNNLSIINTRL</sequence>
<gene>
    <name evidence="2" type="ORF">GPUH_LOCUS11351</name>
</gene>
<dbReference type="AlphaFoldDB" id="A0A183DRL0"/>
<dbReference type="Proteomes" id="UP000271098">
    <property type="component" value="Unassembled WGS sequence"/>
</dbReference>
<dbReference type="OrthoDB" id="5873488at2759"/>
<protein>
    <submittedName>
        <fullName evidence="2 4">Uncharacterized protein</fullName>
    </submittedName>
</protein>
<evidence type="ECO:0000313" key="2">
    <source>
        <dbReference type="EMBL" id="VDN18663.1"/>
    </source>
</evidence>
<evidence type="ECO:0000313" key="3">
    <source>
        <dbReference type="Proteomes" id="UP000271098"/>
    </source>
</evidence>
<name>A0A183DRL0_9BILA</name>
<organism evidence="4">
    <name type="scientific">Gongylonema pulchrum</name>
    <dbReference type="NCBI Taxonomy" id="637853"/>
    <lineage>
        <taxon>Eukaryota</taxon>
        <taxon>Metazoa</taxon>
        <taxon>Ecdysozoa</taxon>
        <taxon>Nematoda</taxon>
        <taxon>Chromadorea</taxon>
        <taxon>Rhabditida</taxon>
        <taxon>Spirurina</taxon>
        <taxon>Spiruromorpha</taxon>
        <taxon>Spiruroidea</taxon>
        <taxon>Gongylonematidae</taxon>
        <taxon>Gongylonema</taxon>
    </lineage>
</organism>
<dbReference type="WBParaSite" id="GPUH_0001136401-mRNA-1">
    <property type="protein sequence ID" value="GPUH_0001136401-mRNA-1"/>
    <property type="gene ID" value="GPUH_0001136401"/>
</dbReference>